<feature type="region of interest" description="Disordered" evidence="1">
    <location>
        <begin position="1"/>
        <end position="20"/>
    </location>
</feature>
<accession>A0A556TNW8</accession>
<feature type="compositionally biased region" description="Polar residues" evidence="1">
    <location>
        <begin position="1"/>
        <end position="11"/>
    </location>
</feature>
<proteinExistence type="predicted"/>
<evidence type="ECO:0000313" key="2">
    <source>
        <dbReference type="EMBL" id="TSK28213.1"/>
    </source>
</evidence>
<sequence>MFAPHSPNNQQSEHRDCAMSSKGHRIRYLPPIHLFSSPLRATMGCDSGRLKQEKVVGIGLQRLSDAWLSRNR</sequence>
<evidence type="ECO:0000256" key="1">
    <source>
        <dbReference type="SAM" id="MobiDB-lite"/>
    </source>
</evidence>
<organism evidence="2 3">
    <name type="scientific">Bagarius yarrelli</name>
    <name type="common">Goonch</name>
    <name type="synonym">Bagrus yarrelli</name>
    <dbReference type="NCBI Taxonomy" id="175774"/>
    <lineage>
        <taxon>Eukaryota</taxon>
        <taxon>Metazoa</taxon>
        <taxon>Chordata</taxon>
        <taxon>Craniata</taxon>
        <taxon>Vertebrata</taxon>
        <taxon>Euteleostomi</taxon>
        <taxon>Actinopterygii</taxon>
        <taxon>Neopterygii</taxon>
        <taxon>Teleostei</taxon>
        <taxon>Ostariophysi</taxon>
        <taxon>Siluriformes</taxon>
        <taxon>Sisoridae</taxon>
        <taxon>Sisorinae</taxon>
        <taxon>Bagarius</taxon>
    </lineage>
</organism>
<name>A0A556TNW8_BAGYA</name>
<gene>
    <name evidence="2" type="ORF">Baya_2400</name>
</gene>
<dbReference type="Proteomes" id="UP000319801">
    <property type="component" value="Unassembled WGS sequence"/>
</dbReference>
<comment type="caution">
    <text evidence="2">The sequence shown here is derived from an EMBL/GenBank/DDBJ whole genome shotgun (WGS) entry which is preliminary data.</text>
</comment>
<protein>
    <submittedName>
        <fullName evidence="2">Uncharacterized protein</fullName>
    </submittedName>
</protein>
<evidence type="ECO:0000313" key="3">
    <source>
        <dbReference type="Proteomes" id="UP000319801"/>
    </source>
</evidence>
<dbReference type="AlphaFoldDB" id="A0A556TNW8"/>
<reference evidence="2 3" key="1">
    <citation type="journal article" date="2019" name="Genome Biol. Evol.">
        <title>Whole-Genome Sequencing of the Giant Devil Catfish, Bagarius yarrelli.</title>
        <authorList>
            <person name="Jiang W."/>
            <person name="Lv Y."/>
            <person name="Cheng L."/>
            <person name="Yang K."/>
            <person name="Chao B."/>
            <person name="Wang X."/>
            <person name="Li Y."/>
            <person name="Pan X."/>
            <person name="You X."/>
            <person name="Zhang Y."/>
            <person name="Yang J."/>
            <person name="Li J."/>
            <person name="Zhang X."/>
            <person name="Liu S."/>
            <person name="Sun C."/>
            <person name="Yang J."/>
            <person name="Shi Q."/>
        </authorList>
    </citation>
    <scope>NUCLEOTIDE SEQUENCE [LARGE SCALE GENOMIC DNA]</scope>
    <source>
        <strain evidence="2">JWS20170419001</strain>
        <tissue evidence="2">Muscle</tissue>
    </source>
</reference>
<keyword evidence="3" id="KW-1185">Reference proteome</keyword>
<dbReference type="EMBL" id="VCAZ01000008">
    <property type="protein sequence ID" value="TSK28213.1"/>
    <property type="molecule type" value="Genomic_DNA"/>
</dbReference>